<organism evidence="1 2">
    <name type="scientific">Ovis ammon polii x Ovis aries</name>
    <dbReference type="NCBI Taxonomy" id="2918886"/>
    <lineage>
        <taxon>Eukaryota</taxon>
        <taxon>Metazoa</taxon>
        <taxon>Chordata</taxon>
        <taxon>Craniata</taxon>
        <taxon>Vertebrata</taxon>
        <taxon>Euteleostomi</taxon>
        <taxon>Mammalia</taxon>
        <taxon>Eutheria</taxon>
        <taxon>Laurasiatheria</taxon>
        <taxon>Artiodactyla</taxon>
        <taxon>Ruminantia</taxon>
        <taxon>Pecora</taxon>
        <taxon>Bovidae</taxon>
        <taxon>Caprinae</taxon>
        <taxon>Ovis</taxon>
    </lineage>
</organism>
<keyword evidence="2" id="KW-1185">Reference proteome</keyword>
<dbReference type="EMBL" id="CM043042">
    <property type="protein sequence ID" value="KAI4568624.1"/>
    <property type="molecule type" value="Genomic_DNA"/>
</dbReference>
<sequence>MEEMLFGQTVRDLYTGKRIYFIFRLMMWSYIHVPSGTLSGRPAVCSNSLCPQHPSFPQSGADFRHGAYVHPPHCGWLFDLLQPMTVPCGDDQCRSVIEGGHRKPTVIRGYLEQVTSPDPNFLVNNVEVTLFSTLDRCFLSYNSLMSNDITSTGMGNKRSQPLGNKVEMEIVSMLEKNATLLKFGYHFTQQGPRLRASNAMMNNNDLVRKRRLADLTGPIIPKCRSGV</sequence>
<name>A0ACB9UGC9_9CETA</name>
<comment type="caution">
    <text evidence="1">The sequence shown here is derived from an EMBL/GenBank/DDBJ whole genome shotgun (WGS) entry which is preliminary data.</text>
</comment>
<gene>
    <name evidence="1" type="ORF">MJG53_014242</name>
</gene>
<dbReference type="Proteomes" id="UP001057279">
    <property type="component" value="Linkage Group LG17"/>
</dbReference>
<protein>
    <submittedName>
        <fullName evidence="1">Uncharacterized protein</fullName>
    </submittedName>
</protein>
<evidence type="ECO:0000313" key="2">
    <source>
        <dbReference type="Proteomes" id="UP001057279"/>
    </source>
</evidence>
<reference evidence="1" key="1">
    <citation type="submission" date="2022-03" db="EMBL/GenBank/DDBJ databases">
        <title>Genomic analyses of argali, domestic sheep and their hybrids provide insights into chromosomal evolution, heterosis and genetic basis of agronomic traits.</title>
        <authorList>
            <person name="Li M."/>
        </authorList>
    </citation>
    <scope>NUCLEOTIDE SEQUENCE</scope>
    <source>
        <strain evidence="1">F1 hybrid</strain>
    </source>
</reference>
<proteinExistence type="predicted"/>
<accession>A0ACB9UGC9</accession>
<evidence type="ECO:0000313" key="1">
    <source>
        <dbReference type="EMBL" id="KAI4568624.1"/>
    </source>
</evidence>